<dbReference type="EMBL" id="QJKJ01015842">
    <property type="protein sequence ID" value="RDX61883.1"/>
    <property type="molecule type" value="Genomic_DNA"/>
</dbReference>
<protein>
    <recommendedName>
        <fullName evidence="1">Tf2-1-like SH3-like domain-containing protein</fullName>
    </recommendedName>
</protein>
<accession>A0A371E799</accession>
<feature type="domain" description="Tf2-1-like SH3-like" evidence="1">
    <location>
        <begin position="60"/>
        <end position="99"/>
    </location>
</feature>
<sequence>MERPRSQIDLNLTLKISMINCDGVTKAKFVKDLHAKVKSHIEKKLEQFAKRANKIKKKMQLRKEKFPNLRKSKLFPHGDGPFKIIKKISDNAYIIELTMRTNFFKEGEPNKDFGSLQEDTKEVEDRQAYIGPMTRGKLRRLQ</sequence>
<dbReference type="Pfam" id="PF24626">
    <property type="entry name" value="SH3_Tf2-1"/>
    <property type="match status" value="1"/>
</dbReference>
<reference evidence="2" key="1">
    <citation type="submission" date="2018-05" db="EMBL/GenBank/DDBJ databases">
        <title>Draft genome of Mucuna pruriens seed.</title>
        <authorList>
            <person name="Nnadi N.E."/>
            <person name="Vos R."/>
            <person name="Hasami M.H."/>
            <person name="Devisetty U.K."/>
            <person name="Aguiy J.C."/>
        </authorList>
    </citation>
    <scope>NUCLEOTIDE SEQUENCE [LARGE SCALE GENOMIC DNA]</scope>
    <source>
        <strain evidence="2">JCA_2017</strain>
    </source>
</reference>
<dbReference type="InterPro" id="IPR056924">
    <property type="entry name" value="SH3_Tf2-1"/>
</dbReference>
<evidence type="ECO:0000313" key="3">
    <source>
        <dbReference type="Proteomes" id="UP000257109"/>
    </source>
</evidence>
<evidence type="ECO:0000259" key="1">
    <source>
        <dbReference type="Pfam" id="PF24626"/>
    </source>
</evidence>
<proteinExistence type="predicted"/>
<organism evidence="2 3">
    <name type="scientific">Mucuna pruriens</name>
    <name type="common">Velvet bean</name>
    <name type="synonym">Dolichos pruriens</name>
    <dbReference type="NCBI Taxonomy" id="157652"/>
    <lineage>
        <taxon>Eukaryota</taxon>
        <taxon>Viridiplantae</taxon>
        <taxon>Streptophyta</taxon>
        <taxon>Embryophyta</taxon>
        <taxon>Tracheophyta</taxon>
        <taxon>Spermatophyta</taxon>
        <taxon>Magnoliopsida</taxon>
        <taxon>eudicotyledons</taxon>
        <taxon>Gunneridae</taxon>
        <taxon>Pentapetalae</taxon>
        <taxon>rosids</taxon>
        <taxon>fabids</taxon>
        <taxon>Fabales</taxon>
        <taxon>Fabaceae</taxon>
        <taxon>Papilionoideae</taxon>
        <taxon>50 kb inversion clade</taxon>
        <taxon>NPAAA clade</taxon>
        <taxon>indigoferoid/millettioid clade</taxon>
        <taxon>Phaseoleae</taxon>
        <taxon>Mucuna</taxon>
    </lineage>
</organism>
<dbReference type="AlphaFoldDB" id="A0A371E799"/>
<comment type="caution">
    <text evidence="2">The sequence shown here is derived from an EMBL/GenBank/DDBJ whole genome shotgun (WGS) entry which is preliminary data.</text>
</comment>
<keyword evidence="3" id="KW-1185">Reference proteome</keyword>
<name>A0A371E799_MUCPR</name>
<feature type="non-terminal residue" evidence="2">
    <location>
        <position position="1"/>
    </location>
</feature>
<dbReference type="Proteomes" id="UP000257109">
    <property type="component" value="Unassembled WGS sequence"/>
</dbReference>
<gene>
    <name evidence="2" type="ORF">CR513_59846</name>
</gene>
<evidence type="ECO:0000313" key="2">
    <source>
        <dbReference type="EMBL" id="RDX61883.1"/>
    </source>
</evidence>
<dbReference type="OrthoDB" id="1935586at2759"/>